<feature type="transmembrane region" description="Helical" evidence="1">
    <location>
        <begin position="21"/>
        <end position="45"/>
    </location>
</feature>
<keyword evidence="3" id="KW-1185">Reference proteome</keyword>
<sequence>MSSGEPSSPTGLRHVLKRCHMFIIAIGGSVGTGLFIASGAIISPYAMKTKIHTIAWILSVFASFIRCSDTS</sequence>
<protein>
    <recommendedName>
        <fullName evidence="4">Amino acid permease/ SLC12A domain-containing protein</fullName>
    </recommendedName>
</protein>
<organism evidence="2 3">
    <name type="scientific">Izhakiella australiensis</name>
    <dbReference type="NCBI Taxonomy" id="1926881"/>
    <lineage>
        <taxon>Bacteria</taxon>
        <taxon>Pseudomonadati</taxon>
        <taxon>Pseudomonadota</taxon>
        <taxon>Gammaproteobacteria</taxon>
        <taxon>Enterobacterales</taxon>
        <taxon>Erwiniaceae</taxon>
        <taxon>Izhakiella</taxon>
    </lineage>
</organism>
<dbReference type="Proteomes" id="UP000190667">
    <property type="component" value="Unassembled WGS sequence"/>
</dbReference>
<evidence type="ECO:0008006" key="4">
    <source>
        <dbReference type="Google" id="ProtNLM"/>
    </source>
</evidence>
<dbReference type="EMBL" id="MRUL01000002">
    <property type="protein sequence ID" value="OON41310.1"/>
    <property type="molecule type" value="Genomic_DNA"/>
</dbReference>
<comment type="caution">
    <text evidence="2">The sequence shown here is derived from an EMBL/GenBank/DDBJ whole genome shotgun (WGS) entry which is preliminary data.</text>
</comment>
<evidence type="ECO:0000256" key="1">
    <source>
        <dbReference type="SAM" id="Phobius"/>
    </source>
</evidence>
<proteinExistence type="predicted"/>
<dbReference type="AlphaFoldDB" id="A0A1S8YQF9"/>
<evidence type="ECO:0000313" key="2">
    <source>
        <dbReference type="EMBL" id="OON41310.1"/>
    </source>
</evidence>
<reference evidence="2 3" key="1">
    <citation type="submission" date="2016-12" db="EMBL/GenBank/DDBJ databases">
        <title>Izhakiella australiana sp. nov. of genus Izhakiella isolated from Australian desert.</title>
        <authorList>
            <person name="Ji M."/>
        </authorList>
    </citation>
    <scope>NUCLEOTIDE SEQUENCE [LARGE SCALE GENOMIC DNA]</scope>
    <source>
        <strain evidence="2 3">D4N98</strain>
    </source>
</reference>
<name>A0A1S8YQF9_9GAMM</name>
<keyword evidence="1" id="KW-0812">Transmembrane</keyword>
<keyword evidence="1" id="KW-0472">Membrane</keyword>
<gene>
    <name evidence="2" type="ORF">BTJ39_04930</name>
</gene>
<evidence type="ECO:0000313" key="3">
    <source>
        <dbReference type="Proteomes" id="UP000190667"/>
    </source>
</evidence>
<accession>A0A1S8YQF9</accession>
<keyword evidence="1" id="KW-1133">Transmembrane helix</keyword>